<evidence type="ECO:0000313" key="1">
    <source>
        <dbReference type="EMBL" id="GBM50374.1"/>
    </source>
</evidence>
<dbReference type="OrthoDB" id="6765836at2759"/>
<organism evidence="1 2">
    <name type="scientific">Araneus ventricosus</name>
    <name type="common">Orbweaver spider</name>
    <name type="synonym">Epeira ventricosa</name>
    <dbReference type="NCBI Taxonomy" id="182803"/>
    <lineage>
        <taxon>Eukaryota</taxon>
        <taxon>Metazoa</taxon>
        <taxon>Ecdysozoa</taxon>
        <taxon>Arthropoda</taxon>
        <taxon>Chelicerata</taxon>
        <taxon>Arachnida</taxon>
        <taxon>Araneae</taxon>
        <taxon>Araneomorphae</taxon>
        <taxon>Entelegynae</taxon>
        <taxon>Araneoidea</taxon>
        <taxon>Araneidae</taxon>
        <taxon>Araneus</taxon>
    </lineage>
</organism>
<name>A0A4Y2GEE6_ARAVE</name>
<gene>
    <name evidence="1" type="ORF">AVEN_128996_1</name>
</gene>
<reference evidence="1 2" key="1">
    <citation type="journal article" date="2019" name="Sci. Rep.">
        <title>Orb-weaving spider Araneus ventricosus genome elucidates the spidroin gene catalogue.</title>
        <authorList>
            <person name="Kono N."/>
            <person name="Nakamura H."/>
            <person name="Ohtoshi R."/>
            <person name="Moran D.A.P."/>
            <person name="Shinohara A."/>
            <person name="Yoshida Y."/>
            <person name="Fujiwara M."/>
            <person name="Mori M."/>
            <person name="Tomita M."/>
            <person name="Arakawa K."/>
        </authorList>
    </citation>
    <scope>NUCLEOTIDE SEQUENCE [LARGE SCALE GENOMIC DNA]</scope>
</reference>
<sequence length="147" mass="16817">MSLADRLNILKEKNCCFACWNVGQSIRKCRIFLKCVVCGKQYVPLMCEVVESRKHESKKSEEKEAANEINMSNTSLGPKVFLQTLKVKMISDEKEVSVRIILDTGSQRSYILKRLGLESRRNGLHSCKKKNLVHSLFGRIESEKLPN</sequence>
<evidence type="ECO:0000313" key="2">
    <source>
        <dbReference type="Proteomes" id="UP000499080"/>
    </source>
</evidence>
<dbReference type="GO" id="GO:0006508">
    <property type="term" value="P:proteolysis"/>
    <property type="evidence" value="ECO:0007669"/>
    <property type="project" value="InterPro"/>
</dbReference>
<evidence type="ECO:0008006" key="3">
    <source>
        <dbReference type="Google" id="ProtNLM"/>
    </source>
</evidence>
<accession>A0A4Y2GEE6</accession>
<keyword evidence="2" id="KW-1185">Reference proteome</keyword>
<comment type="caution">
    <text evidence="1">The sequence shown here is derived from an EMBL/GenBank/DDBJ whole genome shotgun (WGS) entry which is preliminary data.</text>
</comment>
<dbReference type="InterPro" id="IPR001969">
    <property type="entry name" value="Aspartic_peptidase_AS"/>
</dbReference>
<dbReference type="AlphaFoldDB" id="A0A4Y2GEE6"/>
<dbReference type="PROSITE" id="PS00141">
    <property type="entry name" value="ASP_PROTEASE"/>
    <property type="match status" value="1"/>
</dbReference>
<proteinExistence type="predicted"/>
<dbReference type="Proteomes" id="UP000499080">
    <property type="component" value="Unassembled WGS sequence"/>
</dbReference>
<protein>
    <recommendedName>
        <fullName evidence="3">Peptidase aspartic putative domain-containing protein</fullName>
    </recommendedName>
</protein>
<dbReference type="GO" id="GO:0004190">
    <property type="term" value="F:aspartic-type endopeptidase activity"/>
    <property type="evidence" value="ECO:0007669"/>
    <property type="project" value="InterPro"/>
</dbReference>
<dbReference type="EMBL" id="BGPR01001296">
    <property type="protein sequence ID" value="GBM50374.1"/>
    <property type="molecule type" value="Genomic_DNA"/>
</dbReference>